<dbReference type="PANTHER" id="PTHR46191:SF2">
    <property type="entry name" value="HALOACID DEHALOGENASE-LIKE HYDROLASE DOMAIN-CONTAINING PROTEIN 3"/>
    <property type="match status" value="1"/>
</dbReference>
<dbReference type="PANTHER" id="PTHR46191">
    <property type="match status" value="1"/>
</dbReference>
<dbReference type="EMBL" id="AWVH01000037">
    <property type="protein sequence ID" value="ERJ92323.1"/>
    <property type="molecule type" value="Genomic_DNA"/>
</dbReference>
<dbReference type="Gene3D" id="3.40.50.1000">
    <property type="entry name" value="HAD superfamily/HAD-like"/>
    <property type="match status" value="1"/>
</dbReference>
<dbReference type="Proteomes" id="UP000016649">
    <property type="component" value="Unassembled WGS sequence"/>
</dbReference>
<keyword evidence="2" id="KW-1185">Reference proteome</keyword>
<organism evidence="1 2">
    <name type="scientific">Treponema lecithinolyticum ATCC 700332</name>
    <dbReference type="NCBI Taxonomy" id="1321815"/>
    <lineage>
        <taxon>Bacteria</taxon>
        <taxon>Pseudomonadati</taxon>
        <taxon>Spirochaetota</taxon>
        <taxon>Spirochaetia</taxon>
        <taxon>Spirochaetales</taxon>
        <taxon>Treponemataceae</taxon>
        <taxon>Treponema</taxon>
    </lineage>
</organism>
<dbReference type="Pfam" id="PF00702">
    <property type="entry name" value="Hydrolase"/>
    <property type="match status" value="1"/>
</dbReference>
<dbReference type="Gene3D" id="1.10.150.240">
    <property type="entry name" value="Putative phosphatase, domain 2"/>
    <property type="match status" value="1"/>
</dbReference>
<gene>
    <name evidence="1" type="ORF">HMPREF9193_01483</name>
</gene>
<evidence type="ECO:0000313" key="1">
    <source>
        <dbReference type="EMBL" id="ERJ92323.1"/>
    </source>
</evidence>
<dbReference type="InterPro" id="IPR036412">
    <property type="entry name" value="HAD-like_sf"/>
</dbReference>
<dbReference type="NCBIfam" id="TIGR01549">
    <property type="entry name" value="HAD-SF-IA-v1"/>
    <property type="match status" value="1"/>
</dbReference>
<dbReference type="SFLD" id="SFLDG01129">
    <property type="entry name" value="C1.5:_HAD__Beta-PGM__Phosphata"/>
    <property type="match status" value="1"/>
</dbReference>
<dbReference type="SFLD" id="SFLDS00003">
    <property type="entry name" value="Haloacid_Dehalogenase"/>
    <property type="match status" value="1"/>
</dbReference>
<accession>A0ABN0NXV1</accession>
<comment type="caution">
    <text evidence="1">The sequence shown here is derived from an EMBL/GenBank/DDBJ whole genome shotgun (WGS) entry which is preliminary data.</text>
</comment>
<dbReference type="PRINTS" id="PR00413">
    <property type="entry name" value="HADHALOGNASE"/>
</dbReference>
<protein>
    <submittedName>
        <fullName evidence="1">HAD hydrolase, family IA, variant 1</fullName>
    </submittedName>
</protein>
<name>A0ABN0NXV1_TRELE</name>
<proteinExistence type="predicted"/>
<sequence>MYKFMNDLKVIFFDVGNTLIKVDNKNNLTSKLQNVVRDKTPFFQENVNKYFRTVNKPYYFTLKYFLKEYSMTITPEIYNYVFTEAIIPDLYKDVKPIFEFLKKSAIAIGIISNCSEFESHGLDSLGLNFYIKYKIYSFEVGYAKPDLEIFNIAKKLTGYEGNNLLYVGDHYEMDFLGALSAGWNALYLNRQGLFSPQNKSIDTLERIKEFFLC</sequence>
<keyword evidence="1" id="KW-0378">Hydrolase</keyword>
<dbReference type="SUPFAM" id="SSF56784">
    <property type="entry name" value="HAD-like"/>
    <property type="match status" value="1"/>
</dbReference>
<dbReference type="InterPro" id="IPR051828">
    <property type="entry name" value="HAD-like_hydrolase_domain"/>
</dbReference>
<dbReference type="InterPro" id="IPR023214">
    <property type="entry name" value="HAD_sf"/>
</dbReference>
<reference evidence="1 2" key="1">
    <citation type="submission" date="2013-08" db="EMBL/GenBank/DDBJ databases">
        <authorList>
            <person name="Weinstock G."/>
            <person name="Sodergren E."/>
            <person name="Wylie T."/>
            <person name="Fulton L."/>
            <person name="Fulton R."/>
            <person name="Fronick C."/>
            <person name="O'Laughlin M."/>
            <person name="Godfrey J."/>
            <person name="Miner T."/>
            <person name="Herter B."/>
            <person name="Appelbaum E."/>
            <person name="Cordes M."/>
            <person name="Lek S."/>
            <person name="Wollam A."/>
            <person name="Pepin K.H."/>
            <person name="Palsikar V.B."/>
            <person name="Mitreva M."/>
            <person name="Wilson R.K."/>
        </authorList>
    </citation>
    <scope>NUCLEOTIDE SEQUENCE [LARGE SCALE GENOMIC DNA]</scope>
    <source>
        <strain evidence="1 2">ATCC 700332</strain>
    </source>
</reference>
<dbReference type="InterPro" id="IPR006439">
    <property type="entry name" value="HAD-SF_hydro_IA"/>
</dbReference>
<dbReference type="GO" id="GO:0016787">
    <property type="term" value="F:hydrolase activity"/>
    <property type="evidence" value="ECO:0007669"/>
    <property type="project" value="UniProtKB-KW"/>
</dbReference>
<evidence type="ECO:0000313" key="2">
    <source>
        <dbReference type="Proteomes" id="UP000016649"/>
    </source>
</evidence>
<dbReference type="InterPro" id="IPR023198">
    <property type="entry name" value="PGP-like_dom2"/>
</dbReference>